<evidence type="ECO:0000313" key="5">
    <source>
        <dbReference type="Proteomes" id="UP000307808"/>
    </source>
</evidence>
<evidence type="ECO:0000259" key="3">
    <source>
        <dbReference type="PROSITE" id="PS51782"/>
    </source>
</evidence>
<feature type="region of interest" description="Disordered" evidence="1">
    <location>
        <begin position="963"/>
        <end position="1015"/>
    </location>
</feature>
<feature type="compositionally biased region" description="Low complexity" evidence="1">
    <location>
        <begin position="316"/>
        <end position="325"/>
    </location>
</feature>
<dbReference type="SMART" id="SM00257">
    <property type="entry name" value="LysM"/>
    <property type="match status" value="2"/>
</dbReference>
<dbReference type="Pfam" id="PF01476">
    <property type="entry name" value="LysM"/>
    <property type="match status" value="2"/>
</dbReference>
<evidence type="ECO:0000256" key="2">
    <source>
        <dbReference type="SAM" id="Phobius"/>
    </source>
</evidence>
<protein>
    <submittedName>
        <fullName evidence="4">LysM peptidoglycan-binding domain-containing protein</fullName>
    </submittedName>
</protein>
<feature type="compositionally biased region" description="Basic and acidic residues" evidence="1">
    <location>
        <begin position="260"/>
        <end position="272"/>
    </location>
</feature>
<gene>
    <name evidence="4" type="ORF">FC770_09055</name>
</gene>
<keyword evidence="2" id="KW-0472">Membrane</keyword>
<dbReference type="InterPro" id="IPR036779">
    <property type="entry name" value="LysM_dom_sf"/>
</dbReference>
<proteinExistence type="predicted"/>
<dbReference type="PANTHER" id="PTHR34700">
    <property type="entry name" value="POTASSIUM BINDING PROTEIN KBP"/>
    <property type="match status" value="1"/>
</dbReference>
<keyword evidence="2" id="KW-0812">Transmembrane</keyword>
<name>A0A4U2YRC7_9ACTN</name>
<dbReference type="Proteomes" id="UP000307808">
    <property type="component" value="Unassembled WGS sequence"/>
</dbReference>
<dbReference type="PANTHER" id="PTHR34700:SF4">
    <property type="entry name" value="PHAGE-LIKE ELEMENT PBSX PROTEIN XKDP"/>
    <property type="match status" value="1"/>
</dbReference>
<feature type="transmembrane region" description="Helical" evidence="2">
    <location>
        <begin position="102"/>
        <end position="120"/>
    </location>
</feature>
<dbReference type="OrthoDB" id="8444614at2"/>
<feature type="region of interest" description="Disordered" evidence="1">
    <location>
        <begin position="260"/>
        <end position="337"/>
    </location>
</feature>
<reference evidence="4 5" key="1">
    <citation type="submission" date="2019-04" db="EMBL/GenBank/DDBJ databases">
        <authorList>
            <person name="Dong K."/>
        </authorList>
    </citation>
    <scope>NUCLEOTIDE SEQUENCE [LARGE SCALE GENOMIC DNA]</scope>
    <source>
        <strain evidence="5">dk3543</strain>
    </source>
</reference>
<sequence length="1015" mass="108426">MTTLNSRLRGLAATLALAAFVVGVPSVLVAIDAIPDLGAFSWSRLTAPDNGTLLLEVLAIVCWVAWAIFTCQLIASVFAQIRGLRSPRLPGLAMPQLAADRLVAVAALLFIAAPSAVALVPESKAAAVVAATPLPAGESAVVAAPAAAPVSAAAADHVPQAKVEHYTVKRGDSLWRIAEERLGDGARYVELVELNRAILNGRPDFLLPGTVLNVPKVEASSSDAYVVQPGDTLSEIAQEELGKADAYPAIVEASHDTIQDDGAHLTDPDHIRPGWKLTIPQQASPPERKAPQDVERPPPHEQAPPTPADPEPPAPTATVAPSAPTDESTAEHIDDPDGTVIPGWLLPGLAGAGSIFGAGLWLVLRAQRRTQLRHRRPGRIFHAPPPSLLPAEKTAHAAASVIAPRIEALDAALRGLMPLPRIVTVTMNSHAISVTLAAPTDLPRPWAGSGKQWRLAMDEVPERPEDSFPPYPLLVSIGQDTDGAFVFLNLEELRTVTVTGDEDRKAAFARHLAAELAVNPWSIATRVELLGVGADLSLFNLGRVRTHPEEDTDFIAELAHTLSTITERSDPDDFHAVIIATANRPLSDLDELATVINGIPGRSSAALVDIESEGRASGTHVHLTAGGRLQVESLGVDVTAAGLSEEEARACALLLDLTLAQEVVPVPLDDAEDTVSDLGGALAPHLTEPRPEGPAGSESLLPLDAHVYTDEAATTVEDVETLAPKVSPEAKEAVQAADPMLDDDLARWEAPGLVASKLTLLGPVGARTTGDTKATAHRRPFYVELLAYLGLHPHGVSARSIAEAFAIRPERVRVDISQLRRWLGTDPQTGRPYLPNAEVSHDPDSPALYKLDGVLCDLDLFRRLRTRGQSRGADGIEDLVTALGLVSGEPFTELRKEHWNWLLEGDRWDHVMTSAIVDVGHIVTAHALATDDHDLALWAAQVAYAAAPYDEIAQLDMVQAEKAAGDDERADRDLNDKVFNRRDDELPPIDLPERTGQVVAEKNWASRGPRPRRTG</sequence>
<dbReference type="Gene3D" id="3.10.350.10">
    <property type="entry name" value="LysM domain"/>
    <property type="match status" value="2"/>
</dbReference>
<comment type="caution">
    <text evidence="4">The sequence shown here is derived from an EMBL/GenBank/DDBJ whole genome shotgun (WGS) entry which is preliminary data.</text>
</comment>
<accession>A0A4U2YRC7</accession>
<dbReference type="CDD" id="cd00118">
    <property type="entry name" value="LysM"/>
    <property type="match status" value="2"/>
</dbReference>
<evidence type="ECO:0000256" key="1">
    <source>
        <dbReference type="SAM" id="MobiDB-lite"/>
    </source>
</evidence>
<feature type="compositionally biased region" description="Pro residues" evidence="1">
    <location>
        <begin position="300"/>
        <end position="315"/>
    </location>
</feature>
<evidence type="ECO:0000313" key="4">
    <source>
        <dbReference type="EMBL" id="TKI62521.1"/>
    </source>
</evidence>
<organism evidence="4 5">
    <name type="scientific">Nocardioides jishulii</name>
    <dbReference type="NCBI Taxonomy" id="2575440"/>
    <lineage>
        <taxon>Bacteria</taxon>
        <taxon>Bacillati</taxon>
        <taxon>Actinomycetota</taxon>
        <taxon>Actinomycetes</taxon>
        <taxon>Propionibacteriales</taxon>
        <taxon>Nocardioidaceae</taxon>
        <taxon>Nocardioides</taxon>
    </lineage>
</organism>
<dbReference type="InterPro" id="IPR018392">
    <property type="entry name" value="LysM"/>
</dbReference>
<keyword evidence="2" id="KW-1133">Transmembrane helix</keyword>
<dbReference type="RefSeq" id="WP_137065790.1">
    <property type="nucleotide sequence ID" value="NZ_CP040748.1"/>
</dbReference>
<dbReference type="InterPro" id="IPR052196">
    <property type="entry name" value="Bact_Kbp"/>
</dbReference>
<keyword evidence="5" id="KW-1185">Reference proteome</keyword>
<dbReference type="SUPFAM" id="SSF54106">
    <property type="entry name" value="LysM domain"/>
    <property type="match status" value="1"/>
</dbReference>
<feature type="transmembrane region" description="Helical" evidence="2">
    <location>
        <begin position="54"/>
        <end position="81"/>
    </location>
</feature>
<feature type="domain" description="LysM" evidence="3">
    <location>
        <begin position="223"/>
        <end position="279"/>
    </location>
</feature>
<feature type="compositionally biased region" description="Basic and acidic residues" evidence="1">
    <location>
        <begin position="963"/>
        <end position="985"/>
    </location>
</feature>
<dbReference type="AlphaFoldDB" id="A0A4U2YRC7"/>
<dbReference type="EMBL" id="SZPY01000002">
    <property type="protein sequence ID" value="TKI62521.1"/>
    <property type="molecule type" value="Genomic_DNA"/>
</dbReference>
<feature type="compositionally biased region" description="Basic and acidic residues" evidence="1">
    <location>
        <begin position="286"/>
        <end position="299"/>
    </location>
</feature>
<dbReference type="PROSITE" id="PS51782">
    <property type="entry name" value="LYSM"/>
    <property type="match status" value="2"/>
</dbReference>
<feature type="domain" description="LysM" evidence="3">
    <location>
        <begin position="164"/>
        <end position="214"/>
    </location>
</feature>